<evidence type="ECO:0000256" key="3">
    <source>
        <dbReference type="ARBA" id="ARBA00023125"/>
    </source>
</evidence>
<reference evidence="6" key="2">
    <citation type="journal article" date="2021" name="PeerJ">
        <title>Extensive microbial diversity within the chicken gut microbiome revealed by metagenomics and culture.</title>
        <authorList>
            <person name="Gilroy R."/>
            <person name="Ravi A."/>
            <person name="Getino M."/>
            <person name="Pursley I."/>
            <person name="Horton D.L."/>
            <person name="Alikhan N.F."/>
            <person name="Baker D."/>
            <person name="Gharbi K."/>
            <person name="Hall N."/>
            <person name="Watson M."/>
            <person name="Adriaenssens E.M."/>
            <person name="Foster-Nyarko E."/>
            <person name="Jarju S."/>
            <person name="Secka A."/>
            <person name="Antonio M."/>
            <person name="Oren A."/>
            <person name="Chaudhuri R.R."/>
            <person name="La Ragione R."/>
            <person name="Hildebrand F."/>
            <person name="Pallen M.J."/>
        </authorList>
    </citation>
    <scope>NUCLEOTIDE SEQUENCE</scope>
    <source>
        <strain evidence="6">CHK123-3438</strain>
    </source>
</reference>
<dbReference type="InterPro" id="IPR005119">
    <property type="entry name" value="LysR_subst-bd"/>
</dbReference>
<keyword evidence="3" id="KW-0238">DNA-binding</keyword>
<evidence type="ECO:0000256" key="4">
    <source>
        <dbReference type="ARBA" id="ARBA00023163"/>
    </source>
</evidence>
<dbReference type="Pfam" id="PF03466">
    <property type="entry name" value="LysR_substrate"/>
    <property type="match status" value="1"/>
</dbReference>
<dbReference type="InterPro" id="IPR036390">
    <property type="entry name" value="WH_DNA-bd_sf"/>
</dbReference>
<organism evidence="6 7">
    <name type="scientific">Candidatus Caccovicinus merdipullorum</name>
    <dbReference type="NCBI Taxonomy" id="2840724"/>
    <lineage>
        <taxon>Bacteria</taxon>
        <taxon>Bacillati</taxon>
        <taxon>Bacillota</taxon>
        <taxon>Clostridia</taxon>
        <taxon>Eubacteriales</taxon>
        <taxon>Candidatus Caccovicinus</taxon>
    </lineage>
</organism>
<dbReference type="PROSITE" id="PS50931">
    <property type="entry name" value="HTH_LYSR"/>
    <property type="match status" value="1"/>
</dbReference>
<dbReference type="InterPro" id="IPR000847">
    <property type="entry name" value="LysR_HTH_N"/>
</dbReference>
<evidence type="ECO:0000256" key="2">
    <source>
        <dbReference type="ARBA" id="ARBA00023015"/>
    </source>
</evidence>
<dbReference type="Proteomes" id="UP000886860">
    <property type="component" value="Unassembled WGS sequence"/>
</dbReference>
<dbReference type="Gene3D" id="1.10.10.10">
    <property type="entry name" value="Winged helix-like DNA-binding domain superfamily/Winged helix DNA-binding domain"/>
    <property type="match status" value="1"/>
</dbReference>
<dbReference type="CDD" id="cd05466">
    <property type="entry name" value="PBP2_LTTR_substrate"/>
    <property type="match status" value="1"/>
</dbReference>
<dbReference type="PANTHER" id="PTHR30346">
    <property type="entry name" value="TRANSCRIPTIONAL DUAL REGULATOR HCAR-RELATED"/>
    <property type="match status" value="1"/>
</dbReference>
<evidence type="ECO:0000313" key="7">
    <source>
        <dbReference type="Proteomes" id="UP000886860"/>
    </source>
</evidence>
<evidence type="ECO:0000259" key="5">
    <source>
        <dbReference type="PROSITE" id="PS50931"/>
    </source>
</evidence>
<comment type="caution">
    <text evidence="6">The sequence shown here is derived from an EMBL/GenBank/DDBJ whole genome shotgun (WGS) entry which is preliminary data.</text>
</comment>
<evidence type="ECO:0000256" key="1">
    <source>
        <dbReference type="ARBA" id="ARBA00009437"/>
    </source>
</evidence>
<dbReference type="Pfam" id="PF00126">
    <property type="entry name" value="HTH_1"/>
    <property type="match status" value="1"/>
</dbReference>
<sequence>MDTRYLEYILVLAETGNMTRASEKLFISQPTLSQFLAKQEQEIGSPLFQRINGVYTLTPVGHLYAEYARKVLSLTNMLEKDVQRLSTTSRISIGTSTSRAIQMITSILIDFRKYYPRVEITLSNDNLQVMRNAINKGTVDIAFVTTDSLESHKAESLELKKEEVVFAVPSTHPYCQSLSSKKKHSLTSAQLIKNFGSTPFILQLKGSCIRYLVDAFWGKDFTPLLACSTSHAQSIWDMVASNIGVGFIPTGYAPPAPQITYFSLEPKLYRIHAVLFRKDLITEAPHKYLVDLAVNYAKENWKNF</sequence>
<dbReference type="GO" id="GO:0032993">
    <property type="term" value="C:protein-DNA complex"/>
    <property type="evidence" value="ECO:0007669"/>
    <property type="project" value="TreeGrafter"/>
</dbReference>
<gene>
    <name evidence="6" type="ORF">IAB60_02615</name>
</gene>
<dbReference type="EMBL" id="DVKS01000045">
    <property type="protein sequence ID" value="HIT40986.1"/>
    <property type="molecule type" value="Genomic_DNA"/>
</dbReference>
<dbReference type="AlphaFoldDB" id="A0A9D1GHL0"/>
<dbReference type="SUPFAM" id="SSF53850">
    <property type="entry name" value="Periplasmic binding protein-like II"/>
    <property type="match status" value="1"/>
</dbReference>
<keyword evidence="2" id="KW-0805">Transcription regulation</keyword>
<accession>A0A9D1GHL0</accession>
<dbReference type="PANTHER" id="PTHR30346:SF28">
    <property type="entry name" value="HTH-TYPE TRANSCRIPTIONAL REGULATOR CYNR"/>
    <property type="match status" value="1"/>
</dbReference>
<proteinExistence type="inferred from homology"/>
<evidence type="ECO:0000313" key="6">
    <source>
        <dbReference type="EMBL" id="HIT40986.1"/>
    </source>
</evidence>
<dbReference type="Gene3D" id="3.40.190.290">
    <property type="match status" value="1"/>
</dbReference>
<protein>
    <submittedName>
        <fullName evidence="6">LysR family transcriptional regulator</fullName>
    </submittedName>
</protein>
<feature type="domain" description="HTH lysR-type" evidence="5">
    <location>
        <begin position="1"/>
        <end position="58"/>
    </location>
</feature>
<reference evidence="6" key="1">
    <citation type="submission" date="2020-10" db="EMBL/GenBank/DDBJ databases">
        <authorList>
            <person name="Gilroy R."/>
        </authorList>
    </citation>
    <scope>NUCLEOTIDE SEQUENCE</scope>
    <source>
        <strain evidence="6">CHK123-3438</strain>
    </source>
</reference>
<dbReference type="InterPro" id="IPR036388">
    <property type="entry name" value="WH-like_DNA-bd_sf"/>
</dbReference>
<dbReference type="GO" id="GO:0003700">
    <property type="term" value="F:DNA-binding transcription factor activity"/>
    <property type="evidence" value="ECO:0007669"/>
    <property type="project" value="InterPro"/>
</dbReference>
<dbReference type="SUPFAM" id="SSF46785">
    <property type="entry name" value="Winged helix' DNA-binding domain"/>
    <property type="match status" value="1"/>
</dbReference>
<name>A0A9D1GHL0_9FIRM</name>
<keyword evidence="4" id="KW-0804">Transcription</keyword>
<dbReference type="PRINTS" id="PR00039">
    <property type="entry name" value="HTHLYSR"/>
</dbReference>
<comment type="similarity">
    <text evidence="1">Belongs to the LysR transcriptional regulatory family.</text>
</comment>
<dbReference type="GO" id="GO:0003677">
    <property type="term" value="F:DNA binding"/>
    <property type="evidence" value="ECO:0007669"/>
    <property type="project" value="UniProtKB-KW"/>
</dbReference>